<dbReference type="Proteomes" id="UP001196316">
    <property type="component" value="Unassembled WGS sequence"/>
</dbReference>
<evidence type="ECO:0000313" key="9">
    <source>
        <dbReference type="EMBL" id="MBV3406886.1"/>
    </source>
</evidence>
<dbReference type="Proteomes" id="UP000286501">
    <property type="component" value="Unassembled WGS sequence"/>
</dbReference>
<dbReference type="Pfam" id="PF11967">
    <property type="entry name" value="RecO_N"/>
    <property type="match status" value="1"/>
</dbReference>
<dbReference type="InterPro" id="IPR003717">
    <property type="entry name" value="RecO"/>
</dbReference>
<accession>A0A3E4SLL9</accession>
<evidence type="ECO:0000256" key="1">
    <source>
        <dbReference type="ARBA" id="ARBA00007452"/>
    </source>
</evidence>
<dbReference type="SUPFAM" id="SSF50249">
    <property type="entry name" value="Nucleic acid-binding proteins"/>
    <property type="match status" value="1"/>
</dbReference>
<dbReference type="RefSeq" id="WP_022121275.1">
    <property type="nucleotide sequence ID" value="NZ_CATKVV010000004.1"/>
</dbReference>
<dbReference type="SUPFAM" id="SSF57863">
    <property type="entry name" value="ArfGap/RecO-like zinc finger"/>
    <property type="match status" value="1"/>
</dbReference>
<dbReference type="PANTHER" id="PTHR33991">
    <property type="entry name" value="DNA REPAIR PROTEIN RECO"/>
    <property type="match status" value="1"/>
</dbReference>
<evidence type="ECO:0000256" key="6">
    <source>
        <dbReference type="ARBA" id="ARBA00033409"/>
    </source>
</evidence>
<dbReference type="Proteomes" id="UP000285236">
    <property type="component" value="Unassembled WGS sequence"/>
</dbReference>
<dbReference type="EMBL" id="JAHOEP010000001">
    <property type="protein sequence ID" value="MBV3406886.1"/>
    <property type="molecule type" value="Genomic_DNA"/>
</dbReference>
<dbReference type="EMBL" id="QSAQ01000003">
    <property type="protein sequence ID" value="RGW70433.1"/>
    <property type="molecule type" value="Genomic_DNA"/>
</dbReference>
<evidence type="ECO:0000313" key="26">
    <source>
        <dbReference type="Proteomes" id="UP000286077"/>
    </source>
</evidence>
<evidence type="ECO:0000313" key="12">
    <source>
        <dbReference type="EMBL" id="MCW4094299.1"/>
    </source>
</evidence>
<evidence type="ECO:0000313" key="10">
    <source>
        <dbReference type="EMBL" id="MCE4122001.1"/>
    </source>
</evidence>
<dbReference type="EMBL" id="QSSA01000008">
    <property type="protein sequence ID" value="RGL62394.1"/>
    <property type="molecule type" value="Genomic_DNA"/>
</dbReference>
<evidence type="ECO:0000313" key="18">
    <source>
        <dbReference type="EMBL" id="RHK12138.1"/>
    </source>
</evidence>
<organism evidence="16 28">
    <name type="scientific">Segatella copri</name>
    <dbReference type="NCBI Taxonomy" id="165179"/>
    <lineage>
        <taxon>Bacteria</taxon>
        <taxon>Pseudomonadati</taxon>
        <taxon>Bacteroidota</taxon>
        <taxon>Bacteroidia</taxon>
        <taxon>Bacteroidales</taxon>
        <taxon>Prevotellaceae</taxon>
        <taxon>Segatella</taxon>
    </lineage>
</organism>
<dbReference type="GO" id="GO:0043590">
    <property type="term" value="C:bacterial nucleoid"/>
    <property type="evidence" value="ECO:0007669"/>
    <property type="project" value="TreeGrafter"/>
</dbReference>
<dbReference type="InterPro" id="IPR037278">
    <property type="entry name" value="ARFGAP/RecO"/>
</dbReference>
<evidence type="ECO:0000313" key="17">
    <source>
        <dbReference type="EMBL" id="RHH84183.1"/>
    </source>
</evidence>
<evidence type="ECO:0000313" key="27">
    <source>
        <dbReference type="Proteomes" id="UP000286211"/>
    </source>
</evidence>
<dbReference type="InterPro" id="IPR042242">
    <property type="entry name" value="RecO_C"/>
</dbReference>
<evidence type="ECO:0000256" key="5">
    <source>
        <dbReference type="ARBA" id="ARBA00023204"/>
    </source>
</evidence>
<dbReference type="EMBL" id="QRIN01000010">
    <property type="protein sequence ID" value="RHG67865.1"/>
    <property type="molecule type" value="Genomic_DNA"/>
</dbReference>
<evidence type="ECO:0000256" key="2">
    <source>
        <dbReference type="ARBA" id="ARBA00021310"/>
    </source>
</evidence>
<name>A0A3E4SLL9_9BACT</name>
<evidence type="ECO:0000313" key="25">
    <source>
        <dbReference type="Proteomes" id="UP000285236"/>
    </source>
</evidence>
<evidence type="ECO:0000259" key="8">
    <source>
        <dbReference type="Pfam" id="PF11967"/>
    </source>
</evidence>
<dbReference type="EMBL" id="QRYP01000011">
    <property type="protein sequence ID" value="RGU97971.1"/>
    <property type="molecule type" value="Genomic_DNA"/>
</dbReference>
<dbReference type="Proteomes" id="UP000284548">
    <property type="component" value="Unassembled WGS sequence"/>
</dbReference>
<evidence type="ECO:0000313" key="19">
    <source>
        <dbReference type="EMBL" id="RHK49966.1"/>
    </source>
</evidence>
<comment type="caution">
    <text evidence="16">The sequence shown here is derived from an EMBL/GenBank/DDBJ whole genome shotgun (WGS) entry which is preliminary data.</text>
</comment>
<keyword evidence="4 7" id="KW-0233">DNA recombination</keyword>
<evidence type="ECO:0000256" key="4">
    <source>
        <dbReference type="ARBA" id="ARBA00023172"/>
    </source>
</evidence>
<evidence type="ECO:0000313" key="24">
    <source>
        <dbReference type="Proteomes" id="UP000284562"/>
    </source>
</evidence>
<dbReference type="AlphaFoldDB" id="A0A3E4SLL9"/>
<sequence>MEIKTSAIVLQTIKYGDSQLIVDFFTEKLGRLSFMVRVPKSSKGKMKRQLFQPLMVLNLEFDYRPKSNLQRLRDVSIQIPFSDIPFSPYKLGISMFLAELLSYATRHEQANGALYLFIQDSIEWLDHAKGAIANFHIVFMIQLSFHLGFMPNIESGMSGDYFDLVDGCFAAHVPSHVHYLNKEDSMRLVSLFRLDYKTMHLYTMSRMERNRCVEVILEYYKLHLPGFPEMKSFAVLQELFA</sequence>
<reference evidence="21 22" key="1">
    <citation type="submission" date="2018-08" db="EMBL/GenBank/DDBJ databases">
        <title>A genome reference for cultivated species of the human gut microbiota.</title>
        <authorList>
            <person name="Zou Y."/>
            <person name="Xue W."/>
            <person name="Luo G."/>
        </authorList>
    </citation>
    <scope>NUCLEOTIDE SEQUENCE [LARGE SCALE GENOMIC DNA]</scope>
    <source>
        <strain evidence="15 26">AF11-14</strain>
        <strain evidence="14 25">AF15-25</strain>
        <strain evidence="20 22">AF38-11</strain>
        <strain evidence="19 24">AF43-2</strain>
        <strain evidence="18 27">AF46-2NS</strain>
        <strain evidence="17 23">AM16-54</strain>
        <strain evidence="16 28">AM22-1</strain>
        <strain evidence="13 21">TF06-40</strain>
    </source>
</reference>
<evidence type="ECO:0000313" key="11">
    <source>
        <dbReference type="EMBL" id="MCP9598411.1"/>
    </source>
</evidence>
<reference evidence="12" key="5">
    <citation type="submission" date="2022-11" db="EMBL/GenBank/DDBJ databases">
        <title>Genomic repertoires linked with pathogenic potency of arthritogenic Prevotella copri isolated from the gut of rheumatoid arthritis patients.</title>
        <authorList>
            <person name="Nii T."/>
            <person name="Maeda Y."/>
            <person name="Motooka D."/>
            <person name="Naito M."/>
            <person name="Matsumoto Y."/>
            <person name="Ogawa T."/>
            <person name="Oguro-Igashira E."/>
            <person name="Kishikawa T."/>
            <person name="Yamashita M."/>
            <person name="Koizumi S."/>
            <person name="Kurakawa T."/>
            <person name="Okumura R."/>
            <person name="Kayama H."/>
            <person name="Murakami M."/>
            <person name="Sakaguchi T."/>
            <person name="Das B."/>
            <person name="Nakamura S."/>
            <person name="Okada Y."/>
            <person name="Kumanogoh A."/>
            <person name="Takeda K."/>
        </authorList>
    </citation>
    <scope>NUCLEOTIDE SEQUENCE</scope>
    <source>
        <strain evidence="12">N016-13</strain>
    </source>
</reference>
<evidence type="ECO:0000313" key="22">
    <source>
        <dbReference type="Proteomes" id="UP000283672"/>
    </source>
</evidence>
<evidence type="ECO:0000313" key="23">
    <source>
        <dbReference type="Proteomes" id="UP000284548"/>
    </source>
</evidence>
<dbReference type="EMBL" id="JAJTVO010000010">
    <property type="protein sequence ID" value="MCE4122001.1"/>
    <property type="molecule type" value="Genomic_DNA"/>
</dbReference>
<comment type="similarity">
    <text evidence="1 7">Belongs to the RecO family.</text>
</comment>
<evidence type="ECO:0000313" key="13">
    <source>
        <dbReference type="EMBL" id="RGL62394.1"/>
    </source>
</evidence>
<dbReference type="Proteomes" id="UP000286077">
    <property type="component" value="Unassembled WGS sequence"/>
</dbReference>
<dbReference type="EMBL" id="JAPDUS010000025">
    <property type="protein sequence ID" value="MCW4094299.1"/>
    <property type="molecule type" value="Genomic_DNA"/>
</dbReference>
<dbReference type="InterPro" id="IPR012340">
    <property type="entry name" value="NA-bd_OB-fold"/>
</dbReference>
<evidence type="ECO:0000313" key="14">
    <source>
        <dbReference type="EMBL" id="RGU97971.1"/>
    </source>
</evidence>
<dbReference type="Pfam" id="PF02565">
    <property type="entry name" value="RecO_C"/>
    <property type="match status" value="1"/>
</dbReference>
<dbReference type="InterPro" id="IPR022572">
    <property type="entry name" value="DNA_rep/recomb_RecO_N"/>
</dbReference>
<evidence type="ECO:0000256" key="7">
    <source>
        <dbReference type="HAMAP-Rule" id="MF_00201"/>
    </source>
</evidence>
<dbReference type="Proteomes" id="UP001200307">
    <property type="component" value="Unassembled WGS sequence"/>
</dbReference>
<evidence type="ECO:0000313" key="21">
    <source>
        <dbReference type="Proteomes" id="UP000261187"/>
    </source>
</evidence>
<reference evidence="11" key="4">
    <citation type="submission" date="2022-07" db="EMBL/GenBank/DDBJ databases">
        <title>Prevotella copri.</title>
        <authorList>
            <person name="Yang C."/>
        </authorList>
    </citation>
    <scope>NUCLEOTIDE SEQUENCE</scope>
    <source>
        <strain evidence="11">HF1476</strain>
    </source>
</reference>
<reference evidence="9" key="2">
    <citation type="submission" date="2021-06" db="EMBL/GenBank/DDBJ databases">
        <title>Collection of gut derived symbiotic bacterial strains cultured from healthy donors.</title>
        <authorList>
            <person name="Lin H."/>
            <person name="Littmann E."/>
            <person name="Pamer E.G."/>
        </authorList>
    </citation>
    <scope>NUCLEOTIDE SEQUENCE</scope>
    <source>
        <strain evidence="9">MSK.21.60</strain>
    </source>
</reference>
<reference evidence="10" key="3">
    <citation type="submission" date="2021-12" db="EMBL/GenBank/DDBJ databases">
        <authorList>
            <person name="Lv X."/>
        </authorList>
    </citation>
    <scope>NUCLEOTIDE SEQUENCE</scope>
    <source>
        <strain evidence="10">HF2106</strain>
    </source>
</reference>
<dbReference type="EMBL" id="QROP01000013">
    <property type="protein sequence ID" value="RHL39030.1"/>
    <property type="molecule type" value="Genomic_DNA"/>
</dbReference>
<evidence type="ECO:0000313" key="16">
    <source>
        <dbReference type="EMBL" id="RHG67865.1"/>
    </source>
</evidence>
<evidence type="ECO:0000313" key="28">
    <source>
        <dbReference type="Proteomes" id="UP000286501"/>
    </source>
</evidence>
<dbReference type="EMBL" id="JANDWN010000001">
    <property type="protein sequence ID" value="MCP9598411.1"/>
    <property type="molecule type" value="Genomic_DNA"/>
</dbReference>
<protein>
    <recommendedName>
        <fullName evidence="2 7">DNA repair protein RecO</fullName>
    </recommendedName>
    <alternativeName>
        <fullName evidence="6 7">Recombination protein O</fullName>
    </alternativeName>
</protein>
<dbReference type="GO" id="GO:0006302">
    <property type="term" value="P:double-strand break repair"/>
    <property type="evidence" value="ECO:0007669"/>
    <property type="project" value="TreeGrafter"/>
</dbReference>
<dbReference type="Gene3D" id="1.20.1440.120">
    <property type="entry name" value="Recombination protein O, C-terminal domain"/>
    <property type="match status" value="1"/>
</dbReference>
<evidence type="ECO:0000313" key="15">
    <source>
        <dbReference type="EMBL" id="RGW70433.1"/>
    </source>
</evidence>
<dbReference type="Proteomes" id="UP001204486">
    <property type="component" value="Unassembled WGS sequence"/>
</dbReference>
<dbReference type="Gene3D" id="2.40.50.140">
    <property type="entry name" value="Nucleic acid-binding proteins"/>
    <property type="match status" value="1"/>
</dbReference>
<comment type="function">
    <text evidence="7">Involved in DNA repair and RecF pathway recombination.</text>
</comment>
<keyword evidence="3 7" id="KW-0227">DNA damage</keyword>
<evidence type="ECO:0000313" key="20">
    <source>
        <dbReference type="EMBL" id="RHL39030.1"/>
    </source>
</evidence>
<dbReference type="Proteomes" id="UP000286211">
    <property type="component" value="Unassembled WGS sequence"/>
</dbReference>
<dbReference type="Proteomes" id="UP000283672">
    <property type="component" value="Unassembled WGS sequence"/>
</dbReference>
<evidence type="ECO:0000256" key="3">
    <source>
        <dbReference type="ARBA" id="ARBA00022763"/>
    </source>
</evidence>
<dbReference type="GO" id="GO:0006310">
    <property type="term" value="P:DNA recombination"/>
    <property type="evidence" value="ECO:0007669"/>
    <property type="project" value="UniProtKB-UniRule"/>
</dbReference>
<keyword evidence="5 7" id="KW-0234">DNA repair</keyword>
<dbReference type="Proteomes" id="UP001209074">
    <property type="component" value="Unassembled WGS sequence"/>
</dbReference>
<dbReference type="EMBL" id="QRNN01000005">
    <property type="protein sequence ID" value="RHK49966.1"/>
    <property type="molecule type" value="Genomic_DNA"/>
</dbReference>
<dbReference type="PANTHER" id="PTHR33991:SF1">
    <property type="entry name" value="DNA REPAIR PROTEIN RECO"/>
    <property type="match status" value="1"/>
</dbReference>
<proteinExistence type="inferred from homology"/>
<dbReference type="EMBL" id="QRNB01000008">
    <property type="protein sequence ID" value="RHK12138.1"/>
    <property type="molecule type" value="Genomic_DNA"/>
</dbReference>
<feature type="domain" description="DNA replication/recombination mediator RecO N-terminal" evidence="8">
    <location>
        <begin position="1"/>
        <end position="77"/>
    </location>
</feature>
<dbReference type="NCBIfam" id="TIGR00613">
    <property type="entry name" value="reco"/>
    <property type="match status" value="1"/>
</dbReference>
<dbReference type="Proteomes" id="UP000284562">
    <property type="component" value="Unassembled WGS sequence"/>
</dbReference>
<dbReference type="HAMAP" id="MF_00201">
    <property type="entry name" value="RecO"/>
    <property type="match status" value="1"/>
</dbReference>
<gene>
    <name evidence="7 16" type="primary">recO</name>
    <name evidence="20" type="ORF">DW026_06710</name>
    <name evidence="19" type="ORF">DW064_02525</name>
    <name evidence="18" type="ORF">DW079_02650</name>
    <name evidence="17" type="ORF">DW192_03715</name>
    <name evidence="16" type="ORF">DW250_03590</name>
    <name evidence="15" type="ORF">DWV60_02285</name>
    <name evidence="14" type="ORF">DWW35_05885</name>
    <name evidence="13" type="ORF">DXC61_05020</name>
    <name evidence="9" type="ORF">KSW80_00410</name>
    <name evidence="10" type="ORF">LYY06_06935</name>
    <name evidence="11" type="ORF">NNC55_00320</name>
    <name evidence="12" type="ORF">ONT05_12225</name>
</gene>
<dbReference type="Proteomes" id="UP000261187">
    <property type="component" value="Unassembled WGS sequence"/>
</dbReference>
<dbReference type="EMBL" id="QRKB01000005">
    <property type="protein sequence ID" value="RHH84183.1"/>
    <property type="molecule type" value="Genomic_DNA"/>
</dbReference>